<dbReference type="Proteomes" id="UP001066276">
    <property type="component" value="Chromosome 6"/>
</dbReference>
<proteinExistence type="predicted"/>
<gene>
    <name evidence="2" type="ORF">NDU88_008969</name>
</gene>
<feature type="region of interest" description="Disordered" evidence="1">
    <location>
        <begin position="54"/>
        <end position="117"/>
    </location>
</feature>
<name>A0AAV7QQ74_PLEWA</name>
<accession>A0AAV7QQ74</accession>
<sequence length="145" mass="16172">MRHRPWVREAARPRSDLTATWPQEGELTAPLFCRVLQRKHCRYASGTHWGEIFAPSKARPREPQAPSGLQAPERLRATGPASLSHAIPGKRPWRNPARTTRIRQSSEGPPRPALSQASAYSFHILDKALVSDDPDDPAGHKTTKC</sequence>
<protein>
    <submittedName>
        <fullName evidence="2">Uncharacterized protein</fullName>
    </submittedName>
</protein>
<evidence type="ECO:0000313" key="3">
    <source>
        <dbReference type="Proteomes" id="UP001066276"/>
    </source>
</evidence>
<evidence type="ECO:0000313" key="2">
    <source>
        <dbReference type="EMBL" id="KAJ1142656.1"/>
    </source>
</evidence>
<organism evidence="2 3">
    <name type="scientific">Pleurodeles waltl</name>
    <name type="common">Iberian ribbed newt</name>
    <dbReference type="NCBI Taxonomy" id="8319"/>
    <lineage>
        <taxon>Eukaryota</taxon>
        <taxon>Metazoa</taxon>
        <taxon>Chordata</taxon>
        <taxon>Craniata</taxon>
        <taxon>Vertebrata</taxon>
        <taxon>Euteleostomi</taxon>
        <taxon>Amphibia</taxon>
        <taxon>Batrachia</taxon>
        <taxon>Caudata</taxon>
        <taxon>Salamandroidea</taxon>
        <taxon>Salamandridae</taxon>
        <taxon>Pleurodelinae</taxon>
        <taxon>Pleurodeles</taxon>
    </lineage>
</organism>
<reference evidence="2" key="1">
    <citation type="journal article" date="2022" name="bioRxiv">
        <title>Sequencing and chromosome-scale assembly of the giantPleurodeles waltlgenome.</title>
        <authorList>
            <person name="Brown T."/>
            <person name="Elewa A."/>
            <person name="Iarovenko S."/>
            <person name="Subramanian E."/>
            <person name="Araus A.J."/>
            <person name="Petzold A."/>
            <person name="Susuki M."/>
            <person name="Suzuki K.-i.T."/>
            <person name="Hayashi T."/>
            <person name="Toyoda A."/>
            <person name="Oliveira C."/>
            <person name="Osipova E."/>
            <person name="Leigh N.D."/>
            <person name="Simon A."/>
            <person name="Yun M.H."/>
        </authorList>
    </citation>
    <scope>NUCLEOTIDE SEQUENCE</scope>
    <source>
        <strain evidence="2">20211129_DDA</strain>
        <tissue evidence="2">Liver</tissue>
    </source>
</reference>
<comment type="caution">
    <text evidence="2">The sequence shown here is derived from an EMBL/GenBank/DDBJ whole genome shotgun (WGS) entry which is preliminary data.</text>
</comment>
<dbReference type="EMBL" id="JANPWB010000010">
    <property type="protein sequence ID" value="KAJ1142656.1"/>
    <property type="molecule type" value="Genomic_DNA"/>
</dbReference>
<dbReference type="AlphaFoldDB" id="A0AAV7QQ74"/>
<keyword evidence="3" id="KW-1185">Reference proteome</keyword>
<evidence type="ECO:0000256" key="1">
    <source>
        <dbReference type="SAM" id="MobiDB-lite"/>
    </source>
</evidence>